<protein>
    <submittedName>
        <fullName evidence="1">Uncharacterized protein</fullName>
    </submittedName>
</protein>
<comment type="caution">
    <text evidence="1">The sequence shown here is derived from an EMBL/GenBank/DDBJ whole genome shotgun (WGS) entry which is preliminary data.</text>
</comment>
<evidence type="ECO:0000313" key="1">
    <source>
        <dbReference type="EMBL" id="KAL0908897.1"/>
    </source>
</evidence>
<proteinExistence type="predicted"/>
<keyword evidence="2" id="KW-1185">Reference proteome</keyword>
<reference evidence="1 2" key="1">
    <citation type="journal article" date="2024" name="Plant Biotechnol. J.">
        <title>Dendrobium thyrsiflorum genome and its molecular insights into genes involved in important horticultural traits.</title>
        <authorList>
            <person name="Chen B."/>
            <person name="Wang J.Y."/>
            <person name="Zheng P.J."/>
            <person name="Li K.L."/>
            <person name="Liang Y.M."/>
            <person name="Chen X.F."/>
            <person name="Zhang C."/>
            <person name="Zhao X."/>
            <person name="He X."/>
            <person name="Zhang G.Q."/>
            <person name="Liu Z.J."/>
            <person name="Xu Q."/>
        </authorList>
    </citation>
    <scope>NUCLEOTIDE SEQUENCE [LARGE SCALE GENOMIC DNA]</scope>
    <source>
        <strain evidence="1">GZMU011</strain>
    </source>
</reference>
<organism evidence="1 2">
    <name type="scientific">Dendrobium thyrsiflorum</name>
    <name type="common">Pinecone-like raceme dendrobium</name>
    <name type="synonym">Orchid</name>
    <dbReference type="NCBI Taxonomy" id="117978"/>
    <lineage>
        <taxon>Eukaryota</taxon>
        <taxon>Viridiplantae</taxon>
        <taxon>Streptophyta</taxon>
        <taxon>Embryophyta</taxon>
        <taxon>Tracheophyta</taxon>
        <taxon>Spermatophyta</taxon>
        <taxon>Magnoliopsida</taxon>
        <taxon>Liliopsida</taxon>
        <taxon>Asparagales</taxon>
        <taxon>Orchidaceae</taxon>
        <taxon>Epidendroideae</taxon>
        <taxon>Malaxideae</taxon>
        <taxon>Dendrobiinae</taxon>
        <taxon>Dendrobium</taxon>
    </lineage>
</organism>
<gene>
    <name evidence="1" type="ORF">M5K25_023409</name>
</gene>
<accession>A0ABD0U822</accession>
<dbReference type="Proteomes" id="UP001552299">
    <property type="component" value="Unassembled WGS sequence"/>
</dbReference>
<dbReference type="EMBL" id="JANQDX010000017">
    <property type="protein sequence ID" value="KAL0908897.1"/>
    <property type="molecule type" value="Genomic_DNA"/>
</dbReference>
<name>A0ABD0U822_DENTH</name>
<evidence type="ECO:0000313" key="2">
    <source>
        <dbReference type="Proteomes" id="UP001552299"/>
    </source>
</evidence>
<dbReference type="AlphaFoldDB" id="A0ABD0U822"/>
<sequence length="104" mass="11391">MSPNQGPKALLEGDLLLQVQGDIYSYYRITRMKTIRDLQAGKRATISGVVDLRAAASFVTGGDSNPLYIGIWDKTEDETSQLRPMGWISLANLSGHITHSPLDS</sequence>